<comment type="caution">
    <text evidence="1">The sequence shown here is derived from an EMBL/GenBank/DDBJ whole genome shotgun (WGS) entry which is preliminary data.</text>
</comment>
<evidence type="ECO:0000313" key="1">
    <source>
        <dbReference type="EMBL" id="KAF9589907.1"/>
    </source>
</evidence>
<feature type="non-terminal residue" evidence="1">
    <location>
        <position position="72"/>
    </location>
</feature>
<keyword evidence="2" id="KW-1185">Reference proteome</keyword>
<reference evidence="1 2" key="1">
    <citation type="submission" date="2020-10" db="EMBL/GenBank/DDBJ databases">
        <title>The Coptis chinensis genome and diversification of protoberbering-type alkaloids.</title>
        <authorList>
            <person name="Wang B."/>
            <person name="Shu S."/>
            <person name="Song C."/>
            <person name="Liu Y."/>
        </authorList>
    </citation>
    <scope>NUCLEOTIDE SEQUENCE [LARGE SCALE GENOMIC DNA]</scope>
    <source>
        <strain evidence="1">HL-2020</strain>
        <tissue evidence="1">Leaf</tissue>
    </source>
</reference>
<protein>
    <submittedName>
        <fullName evidence="1">Uncharacterized protein</fullName>
    </submittedName>
</protein>
<name>A0A835H187_9MAGN</name>
<evidence type="ECO:0000313" key="2">
    <source>
        <dbReference type="Proteomes" id="UP000631114"/>
    </source>
</evidence>
<dbReference type="EMBL" id="JADFTS010000009">
    <property type="protein sequence ID" value="KAF9589907.1"/>
    <property type="molecule type" value="Genomic_DNA"/>
</dbReference>
<proteinExistence type="predicted"/>
<accession>A0A835H187</accession>
<dbReference type="Proteomes" id="UP000631114">
    <property type="component" value="Unassembled WGS sequence"/>
</dbReference>
<dbReference type="AlphaFoldDB" id="A0A835H187"/>
<sequence>FVAASLLVIGITRLCDIFDGMRLANRTKKRGVHIWRNRSQARGMEDLILSIRTGDGSLIIADFLGQYKFSVS</sequence>
<gene>
    <name evidence="1" type="ORF">IFM89_029523</name>
</gene>
<organism evidence="1 2">
    <name type="scientific">Coptis chinensis</name>
    <dbReference type="NCBI Taxonomy" id="261450"/>
    <lineage>
        <taxon>Eukaryota</taxon>
        <taxon>Viridiplantae</taxon>
        <taxon>Streptophyta</taxon>
        <taxon>Embryophyta</taxon>
        <taxon>Tracheophyta</taxon>
        <taxon>Spermatophyta</taxon>
        <taxon>Magnoliopsida</taxon>
        <taxon>Ranunculales</taxon>
        <taxon>Ranunculaceae</taxon>
        <taxon>Coptidoideae</taxon>
        <taxon>Coptis</taxon>
    </lineage>
</organism>